<gene>
    <name evidence="10" type="ORF">A3770_03p25260</name>
    <name evidence="9" type="ORF">CPRI1469_LOCUS4631</name>
</gene>
<organism evidence="10 11">
    <name type="scientific">Chloropicon primus</name>
    <dbReference type="NCBI Taxonomy" id="1764295"/>
    <lineage>
        <taxon>Eukaryota</taxon>
        <taxon>Viridiplantae</taxon>
        <taxon>Chlorophyta</taxon>
        <taxon>Chloropicophyceae</taxon>
        <taxon>Chloropicales</taxon>
        <taxon>Chloropicaceae</taxon>
        <taxon>Chloropicon</taxon>
    </lineage>
</organism>
<feature type="domain" description="Homeobox" evidence="8">
    <location>
        <begin position="55"/>
        <end position="115"/>
    </location>
</feature>
<dbReference type="GO" id="GO:0005634">
    <property type="term" value="C:nucleus"/>
    <property type="evidence" value="ECO:0007669"/>
    <property type="project" value="UniProtKB-SubCell"/>
</dbReference>
<dbReference type="PANTHER" id="PTHR24324:SF5">
    <property type="entry name" value="HEMATOPOIETICALLY-EXPRESSED HOMEOBOX PROTEIN HHEX"/>
    <property type="match status" value="1"/>
</dbReference>
<evidence type="ECO:0000313" key="11">
    <source>
        <dbReference type="Proteomes" id="UP000316726"/>
    </source>
</evidence>
<sequence>MTPTPSSHSLLPTPEAYSAARMASPLAVATKALGLPCVPELTSTGGQNDSLMTVDLHNEAPNRYTRYQVAVLSEAYKITTKPTRAQHCALSKELALSERQSKIWFQNKRQRQRNALSMSQNASLKEEIKEMLESLHDAKYKSHILEIENQGLNSDLKRKSAQLEELENLKFLLHADLPDKGPARDWEGRASKRACVAG</sequence>
<evidence type="ECO:0000259" key="8">
    <source>
        <dbReference type="PROSITE" id="PS50071"/>
    </source>
</evidence>
<dbReference type="PROSITE" id="PS50071">
    <property type="entry name" value="HOMEOBOX_2"/>
    <property type="match status" value="1"/>
</dbReference>
<dbReference type="Pfam" id="PF00046">
    <property type="entry name" value="Homeodomain"/>
    <property type="match status" value="1"/>
</dbReference>
<feature type="coiled-coil region" evidence="7">
    <location>
        <begin position="121"/>
        <end position="169"/>
    </location>
</feature>
<evidence type="ECO:0000256" key="7">
    <source>
        <dbReference type="SAM" id="Coils"/>
    </source>
</evidence>
<accession>A0A5B8MH31</accession>
<keyword evidence="4 5" id="KW-0539">Nucleus</keyword>
<keyword evidence="11" id="KW-1185">Reference proteome</keyword>
<evidence type="ECO:0000256" key="6">
    <source>
        <dbReference type="RuleBase" id="RU000682"/>
    </source>
</evidence>
<comment type="subcellular location">
    <subcellularLocation>
        <location evidence="1 5 6">Nucleus</location>
    </subcellularLocation>
</comment>
<dbReference type="CDD" id="cd00086">
    <property type="entry name" value="homeodomain"/>
    <property type="match status" value="1"/>
</dbReference>
<dbReference type="Gene3D" id="1.10.10.60">
    <property type="entry name" value="Homeodomain-like"/>
    <property type="match status" value="1"/>
</dbReference>
<dbReference type="EMBL" id="HBHL01007188">
    <property type="protein sequence ID" value="CAD9715775.1"/>
    <property type="molecule type" value="Transcribed_RNA"/>
</dbReference>
<dbReference type="InterPro" id="IPR051000">
    <property type="entry name" value="Homeobox_DNA-bind_prot"/>
</dbReference>
<evidence type="ECO:0000256" key="2">
    <source>
        <dbReference type="ARBA" id="ARBA00023125"/>
    </source>
</evidence>
<name>A0A5B8MH31_9CHLO</name>
<proteinExistence type="predicted"/>
<dbReference type="InterPro" id="IPR009057">
    <property type="entry name" value="Homeodomain-like_sf"/>
</dbReference>
<keyword evidence="7" id="KW-0175">Coiled coil</keyword>
<evidence type="ECO:0000256" key="5">
    <source>
        <dbReference type="PROSITE-ProRule" id="PRU00108"/>
    </source>
</evidence>
<dbReference type="OrthoDB" id="6159439at2759"/>
<reference evidence="10 11" key="1">
    <citation type="submission" date="2018-07" db="EMBL/GenBank/DDBJ databases">
        <title>The complete nuclear genome of the prasinophyte Chloropicon primus (CCMP1205).</title>
        <authorList>
            <person name="Pombert J.-F."/>
            <person name="Otis C."/>
            <person name="Turmel M."/>
            <person name="Lemieux C."/>
        </authorList>
    </citation>
    <scope>NUCLEOTIDE SEQUENCE [LARGE SCALE GENOMIC DNA]</scope>
    <source>
        <strain evidence="10 11">CCMP1205</strain>
    </source>
</reference>
<dbReference type="AlphaFoldDB" id="A0A5B8MH31"/>
<evidence type="ECO:0000313" key="9">
    <source>
        <dbReference type="EMBL" id="CAD9715775.1"/>
    </source>
</evidence>
<dbReference type="Proteomes" id="UP000316726">
    <property type="component" value="Chromosome 3"/>
</dbReference>
<dbReference type="SUPFAM" id="SSF46689">
    <property type="entry name" value="Homeodomain-like"/>
    <property type="match status" value="1"/>
</dbReference>
<dbReference type="GO" id="GO:0006357">
    <property type="term" value="P:regulation of transcription by RNA polymerase II"/>
    <property type="evidence" value="ECO:0007669"/>
    <property type="project" value="TreeGrafter"/>
</dbReference>
<dbReference type="PANTHER" id="PTHR24324">
    <property type="entry name" value="HOMEOBOX PROTEIN HHEX"/>
    <property type="match status" value="1"/>
</dbReference>
<keyword evidence="2 5" id="KW-0238">DNA-binding</keyword>
<feature type="DNA-binding region" description="Homeobox" evidence="5">
    <location>
        <begin position="57"/>
        <end position="116"/>
    </location>
</feature>
<evidence type="ECO:0000313" key="10">
    <source>
        <dbReference type="EMBL" id="QDZ20008.1"/>
    </source>
</evidence>
<evidence type="ECO:0000256" key="4">
    <source>
        <dbReference type="ARBA" id="ARBA00023242"/>
    </source>
</evidence>
<protein>
    <recommendedName>
        <fullName evidence="8">Homeobox domain-containing protein</fullName>
    </recommendedName>
</protein>
<keyword evidence="3 5" id="KW-0371">Homeobox</keyword>
<evidence type="ECO:0000256" key="1">
    <source>
        <dbReference type="ARBA" id="ARBA00004123"/>
    </source>
</evidence>
<dbReference type="GO" id="GO:0030154">
    <property type="term" value="P:cell differentiation"/>
    <property type="evidence" value="ECO:0007669"/>
    <property type="project" value="TreeGrafter"/>
</dbReference>
<dbReference type="GO" id="GO:0000978">
    <property type="term" value="F:RNA polymerase II cis-regulatory region sequence-specific DNA binding"/>
    <property type="evidence" value="ECO:0007669"/>
    <property type="project" value="TreeGrafter"/>
</dbReference>
<dbReference type="SMART" id="SM00389">
    <property type="entry name" value="HOX"/>
    <property type="match status" value="1"/>
</dbReference>
<reference evidence="9" key="2">
    <citation type="submission" date="2021-01" db="EMBL/GenBank/DDBJ databases">
        <authorList>
            <person name="Corre E."/>
            <person name="Pelletier E."/>
            <person name="Niang G."/>
            <person name="Scheremetjew M."/>
            <person name="Finn R."/>
            <person name="Kale V."/>
            <person name="Holt S."/>
            <person name="Cochrane G."/>
            <person name="Meng A."/>
            <person name="Brown T."/>
            <person name="Cohen L."/>
        </authorList>
    </citation>
    <scope>NUCLEOTIDE SEQUENCE</scope>
    <source>
        <strain evidence="9">CCMP1205</strain>
    </source>
</reference>
<evidence type="ECO:0000256" key="3">
    <source>
        <dbReference type="ARBA" id="ARBA00023155"/>
    </source>
</evidence>
<dbReference type="InterPro" id="IPR001356">
    <property type="entry name" value="HD"/>
</dbReference>
<dbReference type="EMBL" id="CP031036">
    <property type="protein sequence ID" value="QDZ20008.1"/>
    <property type="molecule type" value="Genomic_DNA"/>
</dbReference>